<feature type="domain" description="Thiamine phosphate synthase/TenI" evidence="1">
    <location>
        <begin position="55"/>
        <end position="183"/>
    </location>
</feature>
<protein>
    <submittedName>
        <fullName evidence="2">Thiamine phosphate synthase</fullName>
    </submittedName>
</protein>
<dbReference type="SUPFAM" id="SSF51391">
    <property type="entry name" value="Thiamin phosphate synthase"/>
    <property type="match status" value="1"/>
</dbReference>
<dbReference type="InterPro" id="IPR036206">
    <property type="entry name" value="ThiamineP_synth_sf"/>
</dbReference>
<gene>
    <name evidence="2" type="ORF">EOD42_10820</name>
</gene>
<accession>A0A437MGV9</accession>
<dbReference type="CDD" id="cd00564">
    <property type="entry name" value="TMP_TenI"/>
    <property type="match status" value="1"/>
</dbReference>
<dbReference type="EMBL" id="SACL01000003">
    <property type="protein sequence ID" value="RVT96888.1"/>
    <property type="molecule type" value="Genomic_DNA"/>
</dbReference>
<dbReference type="GO" id="GO:0009228">
    <property type="term" value="P:thiamine biosynthetic process"/>
    <property type="evidence" value="ECO:0007669"/>
    <property type="project" value="UniProtKB-KW"/>
</dbReference>
<evidence type="ECO:0000313" key="3">
    <source>
        <dbReference type="Proteomes" id="UP000282957"/>
    </source>
</evidence>
<dbReference type="Pfam" id="PF02581">
    <property type="entry name" value="TMP-TENI"/>
    <property type="match status" value="1"/>
</dbReference>
<dbReference type="Proteomes" id="UP000282957">
    <property type="component" value="Unassembled WGS sequence"/>
</dbReference>
<dbReference type="InterPro" id="IPR013785">
    <property type="entry name" value="Aldolase_TIM"/>
</dbReference>
<dbReference type="InterPro" id="IPR022998">
    <property type="entry name" value="ThiamineP_synth_TenI"/>
</dbReference>
<dbReference type="Gene3D" id="3.20.20.70">
    <property type="entry name" value="Aldolase class I"/>
    <property type="match status" value="1"/>
</dbReference>
<keyword evidence="3" id="KW-1185">Reference proteome</keyword>
<comment type="caution">
    <text evidence="2">The sequence shown here is derived from an EMBL/GenBank/DDBJ whole genome shotgun (WGS) entry which is preliminary data.</text>
</comment>
<sequence length="187" mass="19393">MGAGIGRKRRAGNVPRLWLLSDPARLPDPRAAALRLPRGSAVLARGVAPALLPGLALLCRQRGLRLLVGGDARAALALGAGLHVPERGAPGLAAFLLARRPGALLSVAVHGRAGLARARRLGADAVLISPVFPTRSHPGAPALGLHAWAWMARHAARPAVALGGVDARSARRLPRIARGFAAISWFL</sequence>
<evidence type="ECO:0000313" key="2">
    <source>
        <dbReference type="EMBL" id="RVT96888.1"/>
    </source>
</evidence>
<proteinExistence type="predicted"/>
<organism evidence="2 3">
    <name type="scientific">Rhodovarius crocodyli</name>
    <dbReference type="NCBI Taxonomy" id="1979269"/>
    <lineage>
        <taxon>Bacteria</taxon>
        <taxon>Pseudomonadati</taxon>
        <taxon>Pseudomonadota</taxon>
        <taxon>Alphaproteobacteria</taxon>
        <taxon>Acetobacterales</taxon>
        <taxon>Roseomonadaceae</taxon>
        <taxon>Rhodovarius</taxon>
    </lineage>
</organism>
<reference evidence="2 3" key="1">
    <citation type="submission" date="2019-01" db="EMBL/GenBank/DDBJ databases">
        <authorList>
            <person name="Chen W.-M."/>
        </authorList>
    </citation>
    <scope>NUCLEOTIDE SEQUENCE [LARGE SCALE GENOMIC DNA]</scope>
    <source>
        <strain evidence="2 3">CCP-6</strain>
    </source>
</reference>
<name>A0A437MGV9_9PROT</name>
<dbReference type="AlphaFoldDB" id="A0A437MGV9"/>
<evidence type="ECO:0000259" key="1">
    <source>
        <dbReference type="Pfam" id="PF02581"/>
    </source>
</evidence>